<dbReference type="EMBL" id="JAHQIW010003166">
    <property type="protein sequence ID" value="KAJ1357521.1"/>
    <property type="molecule type" value="Genomic_DNA"/>
</dbReference>
<keyword evidence="3" id="KW-1185">Reference proteome</keyword>
<reference evidence="2" key="1">
    <citation type="submission" date="2021-06" db="EMBL/GenBank/DDBJ databases">
        <title>Parelaphostrongylus tenuis whole genome reference sequence.</title>
        <authorList>
            <person name="Garwood T.J."/>
            <person name="Larsen P.A."/>
            <person name="Fountain-Jones N.M."/>
            <person name="Garbe J.R."/>
            <person name="Macchietto M.G."/>
            <person name="Kania S.A."/>
            <person name="Gerhold R.W."/>
            <person name="Richards J.E."/>
            <person name="Wolf T.M."/>
        </authorList>
    </citation>
    <scope>NUCLEOTIDE SEQUENCE</scope>
    <source>
        <strain evidence="2">MNPRO001-30</strain>
        <tissue evidence="2">Meninges</tissue>
    </source>
</reference>
<dbReference type="Proteomes" id="UP001196413">
    <property type="component" value="Unassembled WGS sequence"/>
</dbReference>
<evidence type="ECO:0000313" key="2">
    <source>
        <dbReference type="EMBL" id="KAJ1357521.1"/>
    </source>
</evidence>
<accession>A0AAD5QSM7</accession>
<dbReference type="AlphaFoldDB" id="A0AAD5QSM7"/>
<organism evidence="2 3">
    <name type="scientific">Parelaphostrongylus tenuis</name>
    <name type="common">Meningeal worm</name>
    <dbReference type="NCBI Taxonomy" id="148309"/>
    <lineage>
        <taxon>Eukaryota</taxon>
        <taxon>Metazoa</taxon>
        <taxon>Ecdysozoa</taxon>
        <taxon>Nematoda</taxon>
        <taxon>Chromadorea</taxon>
        <taxon>Rhabditida</taxon>
        <taxon>Rhabditina</taxon>
        <taxon>Rhabditomorpha</taxon>
        <taxon>Strongyloidea</taxon>
        <taxon>Metastrongylidae</taxon>
        <taxon>Parelaphostrongylus</taxon>
    </lineage>
</organism>
<comment type="caution">
    <text evidence="2">The sequence shown here is derived from an EMBL/GenBank/DDBJ whole genome shotgun (WGS) entry which is preliminary data.</text>
</comment>
<sequence length="101" mass="11594">MVTPDTEQVVSDAWLTTFGESRAFLENDKRSLHVSSYYTTRDENEMILSESENIGTLMDDSFNNSIYSSGNFKLKKDRSHDIRPGQFLLDDKRRTRGCSSC</sequence>
<gene>
    <name evidence="1" type="ORF">KIN20_013795</name>
    <name evidence="2" type="ORF">KIN20_015690</name>
</gene>
<dbReference type="EMBL" id="JAHQIW010002699">
    <property type="protein sequence ID" value="KAJ1356140.1"/>
    <property type="molecule type" value="Genomic_DNA"/>
</dbReference>
<evidence type="ECO:0000313" key="1">
    <source>
        <dbReference type="EMBL" id="KAJ1356140.1"/>
    </source>
</evidence>
<name>A0AAD5QSM7_PARTN</name>
<protein>
    <submittedName>
        <fullName evidence="2">Uncharacterized protein</fullName>
    </submittedName>
</protein>
<evidence type="ECO:0000313" key="3">
    <source>
        <dbReference type="Proteomes" id="UP001196413"/>
    </source>
</evidence>
<proteinExistence type="predicted"/>